<dbReference type="GO" id="GO:0016747">
    <property type="term" value="F:acyltransferase activity, transferring groups other than amino-acyl groups"/>
    <property type="evidence" value="ECO:0007669"/>
    <property type="project" value="InterPro"/>
</dbReference>
<comment type="caution">
    <text evidence="2">The sequence shown here is derived from an EMBL/GenBank/DDBJ whole genome shotgun (WGS) entry which is preliminary data.</text>
</comment>
<name>A0A8K0L4Q2_9PEZI</name>
<gene>
    <name evidence="2" type="ORF">KVT40_003986</name>
</gene>
<proteinExistence type="predicted"/>
<sequence length="247" mass="27091">MSTSSDFTSHKLVGPEVTSTVLEDAASLFSAHYGVWGPLAARMMGSFAQQGRRVRMSASKLRNECLPASENAEHTYVKAMVGDRLVGNVFATRWISEGRPMCWITQLVVVPEFRNMGLATKMLLKLREDGEYQGFGILSSHPFAIMACLRAFGRGVEGVDFSMTKDGAISIMSSCPVRYVRTAKLQGSLFGDDDKKSKVVSCADTGFWVDHTEPSQALDIIKAKGIKWPFGTLPEGHEFLVLVDGRS</sequence>
<organism evidence="2 3">
    <name type="scientific">Elsinoe batatas</name>
    <dbReference type="NCBI Taxonomy" id="2601811"/>
    <lineage>
        <taxon>Eukaryota</taxon>
        <taxon>Fungi</taxon>
        <taxon>Dikarya</taxon>
        <taxon>Ascomycota</taxon>
        <taxon>Pezizomycotina</taxon>
        <taxon>Dothideomycetes</taxon>
        <taxon>Dothideomycetidae</taxon>
        <taxon>Myriangiales</taxon>
        <taxon>Elsinoaceae</taxon>
        <taxon>Elsinoe</taxon>
    </lineage>
</organism>
<evidence type="ECO:0000313" key="2">
    <source>
        <dbReference type="EMBL" id="KAG8628113.1"/>
    </source>
</evidence>
<evidence type="ECO:0000259" key="1">
    <source>
        <dbReference type="Pfam" id="PF00583"/>
    </source>
</evidence>
<dbReference type="OrthoDB" id="2019666at2759"/>
<protein>
    <recommendedName>
        <fullName evidence="1">N-acetyltransferase domain-containing protein</fullName>
    </recommendedName>
</protein>
<dbReference type="SUPFAM" id="SSF55729">
    <property type="entry name" value="Acyl-CoA N-acyltransferases (Nat)"/>
    <property type="match status" value="1"/>
</dbReference>
<dbReference type="AlphaFoldDB" id="A0A8K0L4Q2"/>
<evidence type="ECO:0000313" key="3">
    <source>
        <dbReference type="Proteomes" id="UP000809789"/>
    </source>
</evidence>
<keyword evidence="3" id="KW-1185">Reference proteome</keyword>
<dbReference type="Pfam" id="PF00583">
    <property type="entry name" value="Acetyltransf_1"/>
    <property type="match status" value="1"/>
</dbReference>
<dbReference type="Gene3D" id="3.40.630.30">
    <property type="match status" value="1"/>
</dbReference>
<reference evidence="2" key="1">
    <citation type="submission" date="2021-07" db="EMBL/GenBank/DDBJ databases">
        <title>Elsinoe batatas strain:CRI-CJ2 Genome sequencing and assembly.</title>
        <authorList>
            <person name="Huang L."/>
        </authorList>
    </citation>
    <scope>NUCLEOTIDE SEQUENCE</scope>
    <source>
        <strain evidence="2">CRI-CJ2</strain>
    </source>
</reference>
<dbReference type="EMBL" id="JAESVG020000004">
    <property type="protein sequence ID" value="KAG8628113.1"/>
    <property type="molecule type" value="Genomic_DNA"/>
</dbReference>
<dbReference type="InterPro" id="IPR016181">
    <property type="entry name" value="Acyl_CoA_acyltransferase"/>
</dbReference>
<dbReference type="Proteomes" id="UP000809789">
    <property type="component" value="Unassembled WGS sequence"/>
</dbReference>
<accession>A0A8K0L4Q2</accession>
<dbReference type="CDD" id="cd04301">
    <property type="entry name" value="NAT_SF"/>
    <property type="match status" value="1"/>
</dbReference>
<dbReference type="InterPro" id="IPR000182">
    <property type="entry name" value="GNAT_dom"/>
</dbReference>
<feature type="domain" description="N-acetyltransferase" evidence="1">
    <location>
        <begin position="65"/>
        <end position="134"/>
    </location>
</feature>